<reference evidence="2 3" key="1">
    <citation type="submission" date="2023-03" db="EMBL/GenBank/DDBJ databases">
        <title>Genome sequence of Lichtheimia ornata CBS 291.66.</title>
        <authorList>
            <person name="Mohabir J.T."/>
            <person name="Shea T.P."/>
            <person name="Kurbessoian T."/>
            <person name="Berby B."/>
            <person name="Fontaine J."/>
            <person name="Livny J."/>
            <person name="Gnirke A."/>
            <person name="Stajich J.E."/>
            <person name="Cuomo C.A."/>
        </authorList>
    </citation>
    <scope>NUCLEOTIDE SEQUENCE [LARGE SCALE GENOMIC DNA]</scope>
    <source>
        <strain evidence="2">CBS 291.66</strain>
    </source>
</reference>
<evidence type="ECO:0000313" key="2">
    <source>
        <dbReference type="EMBL" id="KAJ8651540.1"/>
    </source>
</evidence>
<proteinExistence type="predicted"/>
<name>A0AAD7USC4_9FUNG</name>
<organism evidence="2 3">
    <name type="scientific">Lichtheimia ornata</name>
    <dbReference type="NCBI Taxonomy" id="688661"/>
    <lineage>
        <taxon>Eukaryota</taxon>
        <taxon>Fungi</taxon>
        <taxon>Fungi incertae sedis</taxon>
        <taxon>Mucoromycota</taxon>
        <taxon>Mucoromycotina</taxon>
        <taxon>Mucoromycetes</taxon>
        <taxon>Mucorales</taxon>
        <taxon>Lichtheimiaceae</taxon>
        <taxon>Lichtheimia</taxon>
    </lineage>
</organism>
<dbReference type="RefSeq" id="XP_058336454.1">
    <property type="nucleotide sequence ID" value="XM_058492787.1"/>
</dbReference>
<evidence type="ECO:0000313" key="3">
    <source>
        <dbReference type="Proteomes" id="UP001234581"/>
    </source>
</evidence>
<keyword evidence="3" id="KW-1185">Reference proteome</keyword>
<keyword evidence="1" id="KW-0812">Transmembrane</keyword>
<dbReference type="EMBL" id="JARTCD010000173">
    <property type="protein sequence ID" value="KAJ8651540.1"/>
    <property type="molecule type" value="Genomic_DNA"/>
</dbReference>
<feature type="transmembrane region" description="Helical" evidence="1">
    <location>
        <begin position="27"/>
        <end position="53"/>
    </location>
</feature>
<gene>
    <name evidence="2" type="ORF">O0I10_012904</name>
</gene>
<keyword evidence="1" id="KW-0472">Membrane</keyword>
<comment type="caution">
    <text evidence="2">The sequence shown here is derived from an EMBL/GenBank/DDBJ whole genome shotgun (WGS) entry which is preliminary data.</text>
</comment>
<dbReference type="AlphaFoldDB" id="A0AAD7USC4"/>
<dbReference type="Proteomes" id="UP001234581">
    <property type="component" value="Unassembled WGS sequence"/>
</dbReference>
<evidence type="ECO:0000256" key="1">
    <source>
        <dbReference type="SAM" id="Phobius"/>
    </source>
</evidence>
<accession>A0AAD7USC4</accession>
<keyword evidence="1" id="KW-1133">Transmembrane helix</keyword>
<feature type="transmembrane region" description="Helical" evidence="1">
    <location>
        <begin position="65"/>
        <end position="87"/>
    </location>
</feature>
<dbReference type="GeneID" id="83220235"/>
<sequence length="91" mass="11027">MRWQGQFENASAVHTASIQDPMRVWYIWWHTLALQVDYCIAFGWRIWLQFLVITMAQRDHCRELLVFWCFGVYKITAMIAKYCWMSLDNCL</sequence>
<protein>
    <submittedName>
        <fullName evidence="2">Uncharacterized protein</fullName>
    </submittedName>
</protein>